<dbReference type="OrthoDB" id="2278929at2759"/>
<dbReference type="Proteomes" id="UP000256964">
    <property type="component" value="Unassembled WGS sequence"/>
</dbReference>
<feature type="region of interest" description="Disordered" evidence="1">
    <location>
        <begin position="1"/>
        <end position="45"/>
    </location>
</feature>
<keyword evidence="2" id="KW-0812">Transmembrane</keyword>
<evidence type="ECO:0000256" key="1">
    <source>
        <dbReference type="SAM" id="MobiDB-lite"/>
    </source>
</evidence>
<feature type="transmembrane region" description="Helical" evidence="2">
    <location>
        <begin position="256"/>
        <end position="280"/>
    </location>
</feature>
<feature type="region of interest" description="Disordered" evidence="1">
    <location>
        <begin position="387"/>
        <end position="452"/>
    </location>
</feature>
<keyword evidence="4" id="KW-1185">Reference proteome</keyword>
<name>A0A371DBL4_9APHY</name>
<evidence type="ECO:0000256" key="2">
    <source>
        <dbReference type="SAM" id="Phobius"/>
    </source>
</evidence>
<keyword evidence="2" id="KW-1133">Transmembrane helix</keyword>
<accession>A0A371DBL4</accession>
<feature type="compositionally biased region" description="Basic and acidic residues" evidence="1">
    <location>
        <begin position="443"/>
        <end position="452"/>
    </location>
</feature>
<dbReference type="AlphaFoldDB" id="A0A371DBL4"/>
<feature type="region of interest" description="Disordered" evidence="1">
    <location>
        <begin position="340"/>
        <end position="360"/>
    </location>
</feature>
<feature type="region of interest" description="Disordered" evidence="1">
    <location>
        <begin position="218"/>
        <end position="246"/>
    </location>
</feature>
<evidence type="ECO:0000313" key="4">
    <source>
        <dbReference type="Proteomes" id="UP000256964"/>
    </source>
</evidence>
<reference evidence="3 4" key="1">
    <citation type="journal article" date="2018" name="Biotechnol. Biofuels">
        <title>Integrative visual omics of the white-rot fungus Polyporus brumalis exposes the biotechnological potential of its oxidative enzymes for delignifying raw plant biomass.</title>
        <authorList>
            <person name="Miyauchi S."/>
            <person name="Rancon A."/>
            <person name="Drula E."/>
            <person name="Hage H."/>
            <person name="Chaduli D."/>
            <person name="Favel A."/>
            <person name="Grisel S."/>
            <person name="Henrissat B."/>
            <person name="Herpoel-Gimbert I."/>
            <person name="Ruiz-Duenas F.J."/>
            <person name="Chevret D."/>
            <person name="Hainaut M."/>
            <person name="Lin J."/>
            <person name="Wang M."/>
            <person name="Pangilinan J."/>
            <person name="Lipzen A."/>
            <person name="Lesage-Meessen L."/>
            <person name="Navarro D."/>
            <person name="Riley R."/>
            <person name="Grigoriev I.V."/>
            <person name="Zhou S."/>
            <person name="Raouche S."/>
            <person name="Rosso M.N."/>
        </authorList>
    </citation>
    <scope>NUCLEOTIDE SEQUENCE [LARGE SCALE GENOMIC DNA]</scope>
    <source>
        <strain evidence="3 4">BRFM 1820</strain>
    </source>
</reference>
<gene>
    <name evidence="3" type="ORF">OH76DRAFT_497829</name>
</gene>
<organism evidence="3 4">
    <name type="scientific">Lentinus brumalis</name>
    <dbReference type="NCBI Taxonomy" id="2498619"/>
    <lineage>
        <taxon>Eukaryota</taxon>
        <taxon>Fungi</taxon>
        <taxon>Dikarya</taxon>
        <taxon>Basidiomycota</taxon>
        <taxon>Agaricomycotina</taxon>
        <taxon>Agaricomycetes</taxon>
        <taxon>Polyporales</taxon>
        <taxon>Polyporaceae</taxon>
        <taxon>Lentinus</taxon>
    </lineage>
</organism>
<dbReference type="EMBL" id="KZ857402">
    <property type="protein sequence ID" value="RDX49934.1"/>
    <property type="molecule type" value="Genomic_DNA"/>
</dbReference>
<feature type="compositionally biased region" description="Pro residues" evidence="1">
    <location>
        <begin position="12"/>
        <end position="23"/>
    </location>
</feature>
<evidence type="ECO:0000313" key="3">
    <source>
        <dbReference type="EMBL" id="RDX49934.1"/>
    </source>
</evidence>
<dbReference type="STRING" id="139420.A0A371DBL4"/>
<proteinExistence type="predicted"/>
<sequence>MPMLASSSRHAPPFPAQTPPPVPVQQGLKRRRIHHESHERAARDTSIVDQAAIDAAVDRCFNDSGNDVVSCYPNSSTTVAQHEWATFVWNSRLPWWAQTNLVNLYLFHADSGEQVLNFTNVVNPTRTSGQKHVQVDDRWWGTRGENWNGQNVSFPFYWLITRNDRPIENTDVPQATFTAVQTTFADSVIASMSSASAASSRSAASASSASAASASLTSAQTSLPTSTRTSGSSGADPSGTGASVQGGSGSGAFPKWAIAVIVVLGFFALLATGILAFYMIRRFRRRRDGTLSHRTSMGSSTPMMANADAGGGPQSPVIGSAVLGAGAGAAAGYGAGAYSHRRSSTGGDGHDGASMTSRTSDAGPFSGADAAIMANAFRQALRKPDFADRPVEEGDSPDEQNTQGHAELISQELAEEGRDIRSVGSSRGVRVETLSDDGNDTATVHDHQYHQY</sequence>
<keyword evidence="2" id="KW-0472">Membrane</keyword>
<protein>
    <submittedName>
        <fullName evidence="3">Uncharacterized protein</fullName>
    </submittedName>
</protein>
<feature type="compositionally biased region" description="Polar residues" evidence="1">
    <location>
        <begin position="220"/>
        <end position="235"/>
    </location>
</feature>